<dbReference type="CDD" id="cd23934">
    <property type="entry name" value="AGPR_1_C"/>
    <property type="match status" value="1"/>
</dbReference>
<dbReference type="InterPro" id="IPR023013">
    <property type="entry name" value="AGPR_AS"/>
</dbReference>
<dbReference type="EC" id="1.2.1.38" evidence="7"/>
<dbReference type="Pfam" id="PF01118">
    <property type="entry name" value="Semialdhyde_dh"/>
    <property type="match status" value="1"/>
</dbReference>
<dbReference type="InterPro" id="IPR000706">
    <property type="entry name" value="AGPR_type-1"/>
</dbReference>
<dbReference type="Gene3D" id="3.40.50.720">
    <property type="entry name" value="NAD(P)-binding Rossmann-like Domain"/>
    <property type="match status" value="1"/>
</dbReference>
<evidence type="ECO:0000256" key="3">
    <source>
        <dbReference type="ARBA" id="ARBA00022857"/>
    </source>
</evidence>
<protein>
    <submittedName>
        <fullName evidence="7">Putative N-acetyl-gamma-glutamyl-phosphate reductase (AGPR) (N-acetyl-glutamate semialdehyde dehydrogenase) (NAGSA dehydrogenase)</fullName>
        <ecNumber evidence="7">1.2.1.38</ecNumber>
    </submittedName>
</protein>
<dbReference type="InterPro" id="IPR058924">
    <property type="entry name" value="AGPR_dimerisation_dom"/>
</dbReference>
<dbReference type="GO" id="GO:0006526">
    <property type="term" value="P:L-arginine biosynthetic process"/>
    <property type="evidence" value="ECO:0007669"/>
    <property type="project" value="UniProtKB-KW"/>
</dbReference>
<keyword evidence="2" id="KW-0028">Amino-acid biosynthesis</keyword>
<evidence type="ECO:0000256" key="5">
    <source>
        <dbReference type="ARBA" id="ARBA00029440"/>
    </source>
</evidence>
<dbReference type="InterPro" id="IPR050085">
    <property type="entry name" value="AGPR"/>
</dbReference>
<comment type="caution">
    <text evidence="7">The sequence shown here is derived from an EMBL/GenBank/DDBJ whole genome shotgun (WGS) entry which is preliminary data.</text>
</comment>
<dbReference type="GO" id="GO:0070401">
    <property type="term" value="F:NADP+ binding"/>
    <property type="evidence" value="ECO:0007669"/>
    <property type="project" value="InterPro"/>
</dbReference>
<dbReference type="GO" id="GO:0051287">
    <property type="term" value="F:NAD binding"/>
    <property type="evidence" value="ECO:0007669"/>
    <property type="project" value="InterPro"/>
</dbReference>
<proteinExistence type="inferred from homology"/>
<dbReference type="InterPro" id="IPR000534">
    <property type="entry name" value="Semialdehyde_DH_NAD-bd"/>
</dbReference>
<dbReference type="SUPFAM" id="SSF55347">
    <property type="entry name" value="Glyceraldehyde-3-phosphate dehydrogenase-like, C-terminal domain"/>
    <property type="match status" value="1"/>
</dbReference>
<dbReference type="SUPFAM" id="SSF51735">
    <property type="entry name" value="NAD(P)-binding Rossmann-fold domains"/>
    <property type="match status" value="1"/>
</dbReference>
<comment type="pathway">
    <text evidence="5">Amino-acid biosynthesis.</text>
</comment>
<keyword evidence="1" id="KW-0055">Arginine biosynthesis</keyword>
<keyword evidence="3" id="KW-0521">NADP</keyword>
<keyword evidence="4 7" id="KW-0560">Oxidoreductase</keyword>
<dbReference type="Pfam" id="PF22698">
    <property type="entry name" value="Semialdhyde_dhC_1"/>
    <property type="match status" value="1"/>
</dbReference>
<dbReference type="NCBIfam" id="TIGR01850">
    <property type="entry name" value="argC"/>
    <property type="match status" value="1"/>
</dbReference>
<name>E6PHP5_9ZZZZ</name>
<evidence type="ECO:0000256" key="2">
    <source>
        <dbReference type="ARBA" id="ARBA00022605"/>
    </source>
</evidence>
<dbReference type="GO" id="GO:0003942">
    <property type="term" value="F:N-acetyl-gamma-glutamyl-phosphate reductase activity"/>
    <property type="evidence" value="ECO:0007669"/>
    <property type="project" value="UniProtKB-EC"/>
</dbReference>
<dbReference type="PANTHER" id="PTHR32338">
    <property type="entry name" value="N-ACETYL-GAMMA-GLUTAMYL-PHOSPHATE REDUCTASE, CHLOROPLASTIC-RELATED-RELATED"/>
    <property type="match status" value="1"/>
</dbReference>
<dbReference type="Gene3D" id="3.30.360.10">
    <property type="entry name" value="Dihydrodipicolinate Reductase, domain 2"/>
    <property type="match status" value="1"/>
</dbReference>
<sequence length="332" mass="35078">MRALRMRAIGMTRVHVWGAAGYAAAQAIEWIAAHPRLELALLESKSHAGTLLGESFGAFRRSDLRFAESGSIESELAAGEIVLAAGAHGQGRDTVERFLARGARVVDLSADFRFDERAAYGLAEWNRDAIAEAALVAIPGCYPTASLLPLLPLTAAFAPLAIVIDAKSGITGAGRTPALGSMFAEVDGEIRAYGLSGHRHQPEIERALALRGCENPLTFTPHVVPLSRGMLADIYLVLDRAPDPHAVESVLQNAYRGSPFVRVLERGGAPSVAAVVGTNDAEIAVDLCGKTIRAICAIDNLGKGAAGQALQNINIMLGYPQEEGFHARTVAA</sequence>
<dbReference type="HAMAP" id="MF_00150">
    <property type="entry name" value="ArgC_type1"/>
    <property type="match status" value="1"/>
</dbReference>
<gene>
    <name evidence="7" type="ORF">CARN1_0463</name>
</gene>
<dbReference type="SMART" id="SM00859">
    <property type="entry name" value="Semialdhyde_dh"/>
    <property type="match status" value="1"/>
</dbReference>
<dbReference type="PANTHER" id="PTHR32338:SF10">
    <property type="entry name" value="N-ACETYL-GAMMA-GLUTAMYL-PHOSPHATE REDUCTASE, CHLOROPLASTIC-RELATED"/>
    <property type="match status" value="1"/>
</dbReference>
<accession>E6PHP5</accession>
<dbReference type="EMBL" id="CABL01000019">
    <property type="protein sequence ID" value="CBH75983.1"/>
    <property type="molecule type" value="Genomic_DNA"/>
</dbReference>
<evidence type="ECO:0000256" key="1">
    <source>
        <dbReference type="ARBA" id="ARBA00022571"/>
    </source>
</evidence>
<evidence type="ECO:0000256" key="4">
    <source>
        <dbReference type="ARBA" id="ARBA00023002"/>
    </source>
</evidence>
<feature type="domain" description="Semialdehyde dehydrogenase NAD-binding" evidence="6">
    <location>
        <begin position="13"/>
        <end position="133"/>
    </location>
</feature>
<reference evidence="7" key="1">
    <citation type="submission" date="2009-10" db="EMBL/GenBank/DDBJ databases">
        <title>Diversity of trophic interactions inside an arsenic-rich microbial ecosystem.</title>
        <authorList>
            <person name="Bertin P.N."/>
            <person name="Heinrich-Salmeron A."/>
            <person name="Pelletier E."/>
            <person name="Goulhen-Chollet F."/>
            <person name="Arsene-Ploetze F."/>
            <person name="Gallien S."/>
            <person name="Calteau A."/>
            <person name="Vallenet D."/>
            <person name="Casiot C."/>
            <person name="Chane-Woon-Ming B."/>
            <person name="Giloteaux L."/>
            <person name="Barakat M."/>
            <person name="Bonnefoy V."/>
            <person name="Bruneel O."/>
            <person name="Chandler M."/>
            <person name="Cleiss J."/>
            <person name="Duran R."/>
            <person name="Elbaz-Poulichet F."/>
            <person name="Fonknechten N."/>
            <person name="Lauga B."/>
            <person name="Mornico D."/>
            <person name="Ortet P."/>
            <person name="Schaeffer C."/>
            <person name="Siguier P."/>
            <person name="Alexander Thil Smith A."/>
            <person name="Van Dorsselaer A."/>
            <person name="Weissenbach J."/>
            <person name="Medigue C."/>
            <person name="Le Paslier D."/>
        </authorList>
    </citation>
    <scope>NUCLEOTIDE SEQUENCE</scope>
</reference>
<dbReference type="InterPro" id="IPR036291">
    <property type="entry name" value="NAD(P)-bd_dom_sf"/>
</dbReference>
<evidence type="ECO:0000259" key="6">
    <source>
        <dbReference type="SMART" id="SM00859"/>
    </source>
</evidence>
<evidence type="ECO:0000313" key="7">
    <source>
        <dbReference type="EMBL" id="CBH75983.1"/>
    </source>
</evidence>
<organism evidence="7">
    <name type="scientific">mine drainage metagenome</name>
    <dbReference type="NCBI Taxonomy" id="410659"/>
    <lineage>
        <taxon>unclassified sequences</taxon>
        <taxon>metagenomes</taxon>
        <taxon>ecological metagenomes</taxon>
    </lineage>
</organism>
<dbReference type="PROSITE" id="PS01224">
    <property type="entry name" value="ARGC"/>
    <property type="match status" value="1"/>
</dbReference>
<dbReference type="AlphaFoldDB" id="E6PHP5"/>